<evidence type="ECO:0000313" key="3">
    <source>
        <dbReference type="EMBL" id="ACV62693.1"/>
    </source>
</evidence>
<sequence>MARKYPLNLAQKRAAEILAGNDYHEMSLAQIAEHVGVSQRTLYRWKHDKAFVAYQNELAEQLMEDFVAEAYSTLKGMVRKGRSDHSRLKALELVLKNRGKLTDVHHIEAKIEDNRSNEAIEEEIEQLQKELGRLPGQ</sequence>
<dbReference type="InterPro" id="IPR009057">
    <property type="entry name" value="Homeodomain-like_sf"/>
</dbReference>
<organism evidence="3 4">
    <name type="scientific">Desulfofarcimen acetoxidans (strain ATCC 49208 / DSM 771 / KCTC 5769 / VKM B-1644 / 5575)</name>
    <name type="common">Desulfotomaculum acetoxidans</name>
    <dbReference type="NCBI Taxonomy" id="485916"/>
    <lineage>
        <taxon>Bacteria</taxon>
        <taxon>Bacillati</taxon>
        <taxon>Bacillota</taxon>
        <taxon>Clostridia</taxon>
        <taxon>Eubacteriales</taxon>
        <taxon>Peptococcaceae</taxon>
        <taxon>Desulfofarcimen</taxon>
    </lineage>
</organism>
<dbReference type="OrthoDB" id="2082146at2"/>
<dbReference type="KEGG" id="dae:Dtox_1845"/>
<keyword evidence="1" id="KW-0175">Coiled coil</keyword>
<evidence type="ECO:0000313" key="4">
    <source>
        <dbReference type="Proteomes" id="UP000002217"/>
    </source>
</evidence>
<dbReference type="STRING" id="485916.Dtox_1845"/>
<dbReference type="AlphaFoldDB" id="C8VXN7"/>
<dbReference type="Gene3D" id="1.10.10.60">
    <property type="entry name" value="Homeodomain-like"/>
    <property type="match status" value="1"/>
</dbReference>
<dbReference type="SMR" id="C8VXN7"/>
<gene>
    <name evidence="3" type="ordered locus">Dtox_1845</name>
</gene>
<dbReference type="HOGENOM" id="CLU_148505_0_0_9"/>
<feature type="domain" description="Homeodomain phBC6A51-type" evidence="2">
    <location>
        <begin position="1"/>
        <end position="124"/>
    </location>
</feature>
<name>C8VXN7_DESAS</name>
<dbReference type="InterPro" id="IPR024978">
    <property type="entry name" value="Homeodomain_phBC6A51-type"/>
</dbReference>
<dbReference type="Pfam" id="PF13022">
    <property type="entry name" value="HTH_Tnp_1_2"/>
    <property type="match status" value="1"/>
</dbReference>
<accession>C8VXN7</accession>
<dbReference type="RefSeq" id="WP_015757401.1">
    <property type="nucleotide sequence ID" value="NC_013216.1"/>
</dbReference>
<reference evidence="3 4" key="1">
    <citation type="journal article" date="2009" name="Stand. Genomic Sci.">
        <title>Complete genome sequence of Desulfotomaculum acetoxidans type strain (5575).</title>
        <authorList>
            <person name="Spring S."/>
            <person name="Lapidus A."/>
            <person name="Schroder M."/>
            <person name="Gleim D."/>
            <person name="Sims D."/>
            <person name="Meincke L."/>
            <person name="Glavina Del Rio T."/>
            <person name="Tice H."/>
            <person name="Copeland A."/>
            <person name="Cheng J.F."/>
            <person name="Lucas S."/>
            <person name="Chen F."/>
            <person name="Nolan M."/>
            <person name="Bruce D."/>
            <person name="Goodwin L."/>
            <person name="Pitluck S."/>
            <person name="Ivanova N."/>
            <person name="Mavromatis K."/>
            <person name="Mikhailova N."/>
            <person name="Pati A."/>
            <person name="Chen A."/>
            <person name="Palaniappan K."/>
            <person name="Land M."/>
            <person name="Hauser L."/>
            <person name="Chang Y.J."/>
            <person name="Jeffries C.D."/>
            <person name="Chain P."/>
            <person name="Saunders E."/>
            <person name="Brettin T."/>
            <person name="Detter J.C."/>
            <person name="Goker M."/>
            <person name="Bristow J."/>
            <person name="Eisen J.A."/>
            <person name="Markowitz V."/>
            <person name="Hugenholtz P."/>
            <person name="Kyrpides N.C."/>
            <person name="Klenk H.P."/>
            <person name="Han C."/>
        </authorList>
    </citation>
    <scope>NUCLEOTIDE SEQUENCE [LARGE SCALE GENOMIC DNA]</scope>
    <source>
        <strain evidence="4">ATCC 49208 / DSM 771 / VKM B-1644</strain>
    </source>
</reference>
<feature type="coiled-coil region" evidence="1">
    <location>
        <begin position="110"/>
        <end position="137"/>
    </location>
</feature>
<evidence type="ECO:0000256" key="1">
    <source>
        <dbReference type="SAM" id="Coils"/>
    </source>
</evidence>
<dbReference type="EMBL" id="CP001720">
    <property type="protein sequence ID" value="ACV62693.1"/>
    <property type="molecule type" value="Genomic_DNA"/>
</dbReference>
<evidence type="ECO:0000259" key="2">
    <source>
        <dbReference type="Pfam" id="PF13022"/>
    </source>
</evidence>
<dbReference type="SUPFAM" id="SSF46689">
    <property type="entry name" value="Homeodomain-like"/>
    <property type="match status" value="1"/>
</dbReference>
<proteinExistence type="predicted"/>
<dbReference type="eggNOG" id="ENOG503458V">
    <property type="taxonomic scope" value="Bacteria"/>
</dbReference>
<keyword evidence="4" id="KW-1185">Reference proteome</keyword>
<dbReference type="Proteomes" id="UP000002217">
    <property type="component" value="Chromosome"/>
</dbReference>
<protein>
    <recommendedName>
        <fullName evidence="2">Homeodomain phBC6A51-type domain-containing protein</fullName>
    </recommendedName>
</protein>